<evidence type="ECO:0000313" key="4">
    <source>
        <dbReference type="EMBL" id="PAV31530.1"/>
    </source>
</evidence>
<dbReference type="Pfam" id="PF12850">
    <property type="entry name" value="Metallophos_2"/>
    <property type="match status" value="1"/>
</dbReference>
<dbReference type="Gene3D" id="3.60.21.10">
    <property type="match status" value="1"/>
</dbReference>
<dbReference type="EMBL" id="NPOA01000001">
    <property type="protein sequence ID" value="PAV31530.1"/>
    <property type="molecule type" value="Genomic_DNA"/>
</dbReference>
<dbReference type="PANTHER" id="PTHR42850">
    <property type="entry name" value="METALLOPHOSPHOESTERASE"/>
    <property type="match status" value="1"/>
</dbReference>
<gene>
    <name evidence="4" type="ORF">CIL05_02410</name>
</gene>
<protein>
    <recommendedName>
        <fullName evidence="2">Phosphoesterase</fullName>
        <ecNumber evidence="2">3.1.4.-</ecNumber>
    </recommendedName>
</protein>
<evidence type="ECO:0000313" key="5">
    <source>
        <dbReference type="Proteomes" id="UP000218887"/>
    </source>
</evidence>
<dbReference type="InterPro" id="IPR011152">
    <property type="entry name" value="Pesterase_MJ0912"/>
</dbReference>
<dbReference type="InterPro" id="IPR050126">
    <property type="entry name" value="Ap4A_hydrolase"/>
</dbReference>
<dbReference type="Proteomes" id="UP000218887">
    <property type="component" value="Unassembled WGS sequence"/>
</dbReference>
<name>A0A2A2IK51_9BACI</name>
<dbReference type="GO" id="GO:0046872">
    <property type="term" value="F:metal ion binding"/>
    <property type="evidence" value="ECO:0007669"/>
    <property type="project" value="UniProtKB-KW"/>
</dbReference>
<organism evidence="4 5">
    <name type="scientific">Virgibacillus profundi</name>
    <dbReference type="NCBI Taxonomy" id="2024555"/>
    <lineage>
        <taxon>Bacteria</taxon>
        <taxon>Bacillati</taxon>
        <taxon>Bacillota</taxon>
        <taxon>Bacilli</taxon>
        <taxon>Bacillales</taxon>
        <taxon>Bacillaceae</taxon>
        <taxon>Virgibacillus</taxon>
    </lineage>
</organism>
<dbReference type="InterPro" id="IPR029052">
    <property type="entry name" value="Metallo-depent_PP-like"/>
</dbReference>
<evidence type="ECO:0000256" key="2">
    <source>
        <dbReference type="RuleBase" id="RU362039"/>
    </source>
</evidence>
<dbReference type="GO" id="GO:0005737">
    <property type="term" value="C:cytoplasm"/>
    <property type="evidence" value="ECO:0007669"/>
    <property type="project" value="TreeGrafter"/>
</dbReference>
<dbReference type="OrthoDB" id="9813918at2"/>
<evidence type="ECO:0000256" key="1">
    <source>
        <dbReference type="ARBA" id="ARBA00008950"/>
    </source>
</evidence>
<keyword evidence="2" id="KW-0479">Metal-binding</keyword>
<dbReference type="PIRSF" id="PIRSF000883">
    <property type="entry name" value="Pesterase_MJ0912"/>
    <property type="match status" value="1"/>
</dbReference>
<keyword evidence="5" id="KW-1185">Reference proteome</keyword>
<comment type="cofactor">
    <cofactor evidence="2">
        <name>a divalent metal cation</name>
        <dbReference type="ChEBI" id="CHEBI:60240"/>
    </cofactor>
</comment>
<dbReference type="RefSeq" id="WP_095653899.1">
    <property type="nucleotide sequence ID" value="NZ_NPOA01000001.1"/>
</dbReference>
<dbReference type="SUPFAM" id="SSF56300">
    <property type="entry name" value="Metallo-dependent phosphatases"/>
    <property type="match status" value="1"/>
</dbReference>
<comment type="caution">
    <text evidence="4">The sequence shown here is derived from an EMBL/GenBank/DDBJ whole genome shotgun (WGS) entry which is preliminary data.</text>
</comment>
<dbReference type="InterPro" id="IPR000979">
    <property type="entry name" value="Phosphodiesterase_MJ0936/Vps29"/>
</dbReference>
<feature type="domain" description="Calcineurin-like phosphoesterase" evidence="3">
    <location>
        <begin position="1"/>
        <end position="197"/>
    </location>
</feature>
<evidence type="ECO:0000259" key="3">
    <source>
        <dbReference type="Pfam" id="PF12850"/>
    </source>
</evidence>
<dbReference type="InterPro" id="IPR024654">
    <property type="entry name" value="Calcineurin-like_PHP_lpxH"/>
</dbReference>
<dbReference type="EC" id="3.1.4.-" evidence="2"/>
<accession>A0A2A2IK51</accession>
<dbReference type="AlphaFoldDB" id="A0A2A2IK51"/>
<proteinExistence type="inferred from homology"/>
<dbReference type="GO" id="GO:0016791">
    <property type="term" value="F:phosphatase activity"/>
    <property type="evidence" value="ECO:0007669"/>
    <property type="project" value="TreeGrafter"/>
</dbReference>
<reference evidence="4 5" key="1">
    <citation type="submission" date="2017-08" db="EMBL/GenBank/DDBJ databases">
        <title>Virgibacillus indicus sp. nov. and Virgibacillus profoundi sp. nov, two moderately halophilic bacteria isolated from marine sediment by using the Microfluidic Streak Plate.</title>
        <authorList>
            <person name="Xu B."/>
            <person name="Hu B."/>
            <person name="Wang J."/>
            <person name="Zhu Y."/>
            <person name="Huang L."/>
            <person name="Du W."/>
            <person name="Huang Y."/>
        </authorList>
    </citation>
    <scope>NUCLEOTIDE SEQUENCE [LARGE SCALE GENOMIC DNA]</scope>
    <source>
        <strain evidence="4 5">IO3-P3-H5</strain>
    </source>
</reference>
<dbReference type="NCBIfam" id="TIGR00040">
    <property type="entry name" value="yfcE"/>
    <property type="match status" value="1"/>
</dbReference>
<dbReference type="PANTHER" id="PTHR42850:SF2">
    <property type="entry name" value="BLL5683 PROTEIN"/>
    <property type="match status" value="1"/>
</dbReference>
<sequence>MRITFISDIHGNATALEAVLEDIKQRDIQKTFVLGDLCYKGLDPKCSLEMVRSLNADVIKGNADEWVVRGVRQGEVPEQALSMMNKERDWTYSKLSEEEIEYLKNLPEELNLEYGDVKIHAFHATPNSLFEMVQPFESDEVLSEKLMGTNADIYIYAHIHKPYIRYIDGKCVVNTGSVGLPFDGVKKASYVILNINENSFNTSIVRVEYDVDKVITEIRESDYPNKEIANILE</sequence>
<comment type="similarity">
    <text evidence="1 2">Belongs to the metallophosphoesterase superfamily. YfcE family.</text>
</comment>